<keyword evidence="2" id="KW-0548">Nucleotidyltransferase</keyword>
<evidence type="ECO:0000313" key="2">
    <source>
        <dbReference type="EMBL" id="GFN77644.1"/>
    </source>
</evidence>
<organism evidence="2 3">
    <name type="scientific">Plakobranchus ocellatus</name>
    <dbReference type="NCBI Taxonomy" id="259542"/>
    <lineage>
        <taxon>Eukaryota</taxon>
        <taxon>Metazoa</taxon>
        <taxon>Spiralia</taxon>
        <taxon>Lophotrochozoa</taxon>
        <taxon>Mollusca</taxon>
        <taxon>Gastropoda</taxon>
        <taxon>Heterobranchia</taxon>
        <taxon>Euthyneura</taxon>
        <taxon>Panpulmonata</taxon>
        <taxon>Sacoglossa</taxon>
        <taxon>Placobranchoidea</taxon>
        <taxon>Plakobranchidae</taxon>
        <taxon>Plakobranchus</taxon>
    </lineage>
</organism>
<protein>
    <submittedName>
        <fullName evidence="2">Reverse transcriptase</fullName>
    </submittedName>
</protein>
<dbReference type="PANTHER" id="PTHR19446">
    <property type="entry name" value="REVERSE TRANSCRIPTASES"/>
    <property type="match status" value="1"/>
</dbReference>
<dbReference type="EMBL" id="BLXT01000501">
    <property type="protein sequence ID" value="GFN77644.1"/>
    <property type="molecule type" value="Genomic_DNA"/>
</dbReference>
<proteinExistence type="predicted"/>
<dbReference type="GO" id="GO:0003964">
    <property type="term" value="F:RNA-directed DNA polymerase activity"/>
    <property type="evidence" value="ECO:0007669"/>
    <property type="project" value="UniProtKB-KW"/>
</dbReference>
<feature type="region of interest" description="Disordered" evidence="1">
    <location>
        <begin position="23"/>
        <end position="63"/>
    </location>
</feature>
<accession>A0AAV3Y3P0</accession>
<dbReference type="Proteomes" id="UP000735302">
    <property type="component" value="Unassembled WGS sequence"/>
</dbReference>
<keyword evidence="2" id="KW-0808">Transferase</keyword>
<evidence type="ECO:0000313" key="3">
    <source>
        <dbReference type="Proteomes" id="UP000735302"/>
    </source>
</evidence>
<reference evidence="2 3" key="1">
    <citation type="journal article" date="2021" name="Elife">
        <title>Chloroplast acquisition without the gene transfer in kleptoplastic sea slugs, Plakobranchus ocellatus.</title>
        <authorList>
            <person name="Maeda T."/>
            <person name="Takahashi S."/>
            <person name="Yoshida T."/>
            <person name="Shimamura S."/>
            <person name="Takaki Y."/>
            <person name="Nagai Y."/>
            <person name="Toyoda A."/>
            <person name="Suzuki Y."/>
            <person name="Arimoto A."/>
            <person name="Ishii H."/>
            <person name="Satoh N."/>
            <person name="Nishiyama T."/>
            <person name="Hasebe M."/>
            <person name="Maruyama T."/>
            <person name="Minagawa J."/>
            <person name="Obokata J."/>
            <person name="Shigenobu S."/>
        </authorList>
    </citation>
    <scope>NUCLEOTIDE SEQUENCE [LARGE SCALE GENOMIC DNA]</scope>
</reference>
<sequence>MGCLSVSSQQQRTAIADKTLENQGQVQNHSAKEIQAENRDDVLRHPSSHKRQKINFPPASSGKQWEDLDSKIVLTIDSLFGKGTLEHKLATFGDIVYQTCLDTFWAKQHQTKCTPQRSRRQLEMDTLPLSRAESARRKRSQKRKNQERFIRDPFQFARQLFQQPKSGTLTIDREDLETHLKKTYSDPTGKIPLEETTGLVWPASPGIKFDSKSPSLQEFIAVVNKARAKSDPELNGIPYLLYKRCPNVLKKLHKILQSAWKNIKISKEWMTAEGVYIPKEQDSRGINQFRPISLLNVEGKIFFSVMASRLTKYLTTKWIYKHLCPKEWHSWDFRLLGTCNNDLGGY</sequence>
<feature type="region of interest" description="Disordered" evidence="1">
    <location>
        <begin position="112"/>
        <end position="148"/>
    </location>
</feature>
<evidence type="ECO:0000256" key="1">
    <source>
        <dbReference type="SAM" id="MobiDB-lite"/>
    </source>
</evidence>
<feature type="compositionally biased region" description="Basic and acidic residues" evidence="1">
    <location>
        <begin position="30"/>
        <end position="44"/>
    </location>
</feature>
<dbReference type="AlphaFoldDB" id="A0AAV3Y3P0"/>
<keyword evidence="3" id="KW-1185">Reference proteome</keyword>
<comment type="caution">
    <text evidence="2">The sequence shown here is derived from an EMBL/GenBank/DDBJ whole genome shotgun (WGS) entry which is preliminary data.</text>
</comment>
<name>A0AAV3Y3P0_9GAST</name>
<keyword evidence="2" id="KW-0695">RNA-directed DNA polymerase</keyword>
<gene>
    <name evidence="2" type="ORF">PoB_000415000</name>
</gene>